<dbReference type="SUPFAM" id="SSF56524">
    <property type="entry name" value="Oxidoreductase molybdopterin-binding domain"/>
    <property type="match status" value="1"/>
</dbReference>
<comment type="catalytic activity">
    <reaction evidence="5">
        <text>L-methionyl-[protein] + a quinone + H2O = L-methionyl-(S)-S-oxide-[protein] + a quinol</text>
        <dbReference type="Rhea" id="RHEA:51292"/>
        <dbReference type="Rhea" id="RHEA-COMP:12313"/>
        <dbReference type="Rhea" id="RHEA-COMP:12315"/>
        <dbReference type="ChEBI" id="CHEBI:15377"/>
        <dbReference type="ChEBI" id="CHEBI:16044"/>
        <dbReference type="ChEBI" id="CHEBI:24646"/>
        <dbReference type="ChEBI" id="CHEBI:44120"/>
        <dbReference type="ChEBI" id="CHEBI:132124"/>
    </reaction>
</comment>
<evidence type="ECO:0000256" key="3">
    <source>
        <dbReference type="ARBA" id="ARBA00022729"/>
    </source>
</evidence>
<evidence type="ECO:0000256" key="4">
    <source>
        <dbReference type="ARBA" id="ARBA00023002"/>
    </source>
</evidence>
<evidence type="ECO:0000313" key="8">
    <source>
        <dbReference type="EMBL" id="GGJ36196.1"/>
    </source>
</evidence>
<evidence type="ECO:0000256" key="6">
    <source>
        <dbReference type="SAM" id="MobiDB-lite"/>
    </source>
</evidence>
<dbReference type="RefSeq" id="WP_189002819.1">
    <property type="nucleotide sequence ID" value="NZ_BMOD01000007.1"/>
</dbReference>
<keyword evidence="9" id="KW-1185">Reference proteome</keyword>
<dbReference type="Pfam" id="PF00174">
    <property type="entry name" value="Oxidored_molyb"/>
    <property type="match status" value="1"/>
</dbReference>
<dbReference type="EC" id="1.8.5.-" evidence="5"/>
<dbReference type="Proteomes" id="UP000632222">
    <property type="component" value="Unassembled WGS sequence"/>
</dbReference>
<feature type="binding site" evidence="5">
    <location>
        <position position="229"/>
    </location>
    <ligand>
        <name>Mo-molybdopterin</name>
        <dbReference type="ChEBI" id="CHEBI:71302"/>
    </ligand>
</feature>
<feature type="binding site" evidence="5">
    <location>
        <position position="234"/>
    </location>
    <ligand>
        <name>Mo-molybdopterin</name>
        <dbReference type="ChEBI" id="CHEBI:71302"/>
    </ligand>
</feature>
<feature type="region of interest" description="Disordered" evidence="6">
    <location>
        <begin position="1"/>
        <end position="22"/>
    </location>
</feature>
<evidence type="ECO:0000313" key="9">
    <source>
        <dbReference type="Proteomes" id="UP000632222"/>
    </source>
</evidence>
<feature type="domain" description="Oxidoreductase molybdopterin-binding" evidence="7">
    <location>
        <begin position="108"/>
        <end position="263"/>
    </location>
</feature>
<feature type="binding site" evidence="5">
    <location>
        <begin position="91"/>
        <end position="92"/>
    </location>
    <ligand>
        <name>Mo-molybdopterin</name>
        <dbReference type="ChEBI" id="CHEBI:71302"/>
    </ligand>
</feature>
<feature type="binding site" evidence="5">
    <location>
        <position position="146"/>
    </location>
    <ligand>
        <name>Mo-molybdopterin</name>
        <dbReference type="ChEBI" id="CHEBI:71302"/>
    </ligand>
    <ligandPart>
        <name>Mo</name>
        <dbReference type="ChEBI" id="CHEBI:28685"/>
    </ligandPart>
</feature>
<comment type="subunit">
    <text evidence="5">Heterodimer of a catalytic subunit (MsrP) and a heme-binding subunit (MsrQ).</text>
</comment>
<comment type="caution">
    <text evidence="5">Lacks conserved residue(s) required for the propagation of feature annotation.</text>
</comment>
<comment type="catalytic activity">
    <reaction evidence="5">
        <text>L-methionyl-[protein] + a quinone + H2O = L-methionyl-(R)-S-oxide-[protein] + a quinol</text>
        <dbReference type="Rhea" id="RHEA:51296"/>
        <dbReference type="Rhea" id="RHEA-COMP:12313"/>
        <dbReference type="Rhea" id="RHEA-COMP:12314"/>
        <dbReference type="ChEBI" id="CHEBI:15377"/>
        <dbReference type="ChEBI" id="CHEBI:16044"/>
        <dbReference type="ChEBI" id="CHEBI:24646"/>
        <dbReference type="ChEBI" id="CHEBI:45764"/>
        <dbReference type="ChEBI" id="CHEBI:132124"/>
    </reaction>
</comment>
<dbReference type="InterPro" id="IPR022867">
    <property type="entry name" value="MsrP"/>
</dbReference>
<comment type="caution">
    <text evidence="8">The sequence shown here is derived from an EMBL/GenBank/DDBJ whole genome shotgun (WGS) entry which is preliminary data.</text>
</comment>
<dbReference type="PANTHER" id="PTHR43032">
    <property type="entry name" value="PROTEIN-METHIONINE-SULFOXIDE REDUCTASE"/>
    <property type="match status" value="1"/>
</dbReference>
<evidence type="ECO:0000259" key="7">
    <source>
        <dbReference type="Pfam" id="PF00174"/>
    </source>
</evidence>
<comment type="function">
    <text evidence="5">Part of the MsrPQ system that repairs oxidized cell envelope proteins containing methionine sulfoxide residues (Met-O), using respiratory chain electrons. Thus protects these proteins from oxidative-stress damage caused by reactive species of oxygen and chlorine. MsrPQ is essential for the maintenance of envelope integrity under bleach stress, rescuing a wide series of structurally unrelated cell envelope proteins from methionine oxidation. The catalytic subunit MsrP is non-stereospecific, being able to reduce both (R-) and (S-) diastereoisomers of methionine sulfoxide.</text>
</comment>
<dbReference type="InterPro" id="IPR000572">
    <property type="entry name" value="OxRdtase_Mopterin-bd_dom"/>
</dbReference>
<dbReference type="EMBL" id="BMOD01000007">
    <property type="protein sequence ID" value="GGJ36196.1"/>
    <property type="molecule type" value="Genomic_DNA"/>
</dbReference>
<gene>
    <name evidence="5 8" type="primary">msrP</name>
    <name evidence="8" type="ORF">GCM10008938_22870</name>
</gene>
<proteinExistence type="inferred from homology"/>
<evidence type="ECO:0000256" key="2">
    <source>
        <dbReference type="ARBA" id="ARBA00022723"/>
    </source>
</evidence>
<keyword evidence="2 5" id="KW-0479">Metal-binding</keyword>
<accession>A0ABQ2CZF2</accession>
<dbReference type="HAMAP" id="MF_01206">
    <property type="entry name" value="MsrP"/>
    <property type="match status" value="1"/>
</dbReference>
<keyword evidence="1 5" id="KW-0500">Molybdenum</keyword>
<keyword evidence="3 5" id="KW-0732">Signal</keyword>
<keyword evidence="4 5" id="KW-0560">Oxidoreductase</keyword>
<dbReference type="Gene3D" id="3.90.420.10">
    <property type="entry name" value="Oxidoreductase, molybdopterin-binding domain"/>
    <property type="match status" value="1"/>
</dbReference>
<evidence type="ECO:0000256" key="1">
    <source>
        <dbReference type="ARBA" id="ARBA00022505"/>
    </source>
</evidence>
<protein>
    <recommendedName>
        <fullName evidence="5">Protein-methionine-sulfoxide reductase catalytic subunit MsrP</fullName>
        <ecNumber evidence="5">1.8.5.-</ecNumber>
    </recommendedName>
</protein>
<dbReference type="NCBIfam" id="NF003767">
    <property type="entry name" value="PRK05363.1"/>
    <property type="match status" value="1"/>
</dbReference>
<organism evidence="8 9">
    <name type="scientific">Deinococcus roseus</name>
    <dbReference type="NCBI Taxonomy" id="392414"/>
    <lineage>
        <taxon>Bacteria</taxon>
        <taxon>Thermotogati</taxon>
        <taxon>Deinococcota</taxon>
        <taxon>Deinococci</taxon>
        <taxon>Deinococcales</taxon>
        <taxon>Deinococcaceae</taxon>
        <taxon>Deinococcus</taxon>
    </lineage>
</organism>
<reference evidence="9" key="1">
    <citation type="journal article" date="2019" name="Int. J. Syst. Evol. Microbiol.">
        <title>The Global Catalogue of Microorganisms (GCM) 10K type strain sequencing project: providing services to taxonomists for standard genome sequencing and annotation.</title>
        <authorList>
            <consortium name="The Broad Institute Genomics Platform"/>
            <consortium name="The Broad Institute Genome Sequencing Center for Infectious Disease"/>
            <person name="Wu L."/>
            <person name="Ma J."/>
        </authorList>
    </citation>
    <scope>NUCLEOTIDE SEQUENCE [LARGE SCALE GENOMIC DNA]</scope>
    <source>
        <strain evidence="9">JCM 14370</strain>
    </source>
</reference>
<feature type="binding site" evidence="5">
    <location>
        <begin position="245"/>
        <end position="247"/>
    </location>
    <ligand>
        <name>Mo-molybdopterin</name>
        <dbReference type="ChEBI" id="CHEBI:71302"/>
    </ligand>
</feature>
<feature type="compositionally biased region" description="Low complexity" evidence="6">
    <location>
        <begin position="1"/>
        <end position="19"/>
    </location>
</feature>
<dbReference type="PANTHER" id="PTHR43032:SF3">
    <property type="entry name" value="PROTEIN-METHIONINE-SULFOXIDE REDUCTASE CATALYTIC SUBUNIT MSRP"/>
    <property type="match status" value="1"/>
</dbReference>
<dbReference type="InterPro" id="IPR036374">
    <property type="entry name" value="OxRdtase_Mopterin-bd_sf"/>
</dbReference>
<evidence type="ECO:0000256" key="5">
    <source>
        <dbReference type="HAMAP-Rule" id="MF_01206"/>
    </source>
</evidence>
<name>A0ABQ2CZF2_9DEIO</name>
<comment type="similarity">
    <text evidence="5">Belongs to the MsrP family.</text>
</comment>
<comment type="cofactor">
    <cofactor evidence="5">
        <name>Mo-molybdopterin</name>
        <dbReference type="ChEBI" id="CHEBI:71302"/>
    </cofactor>
    <text evidence="5">Binds 1 Mo-molybdopterin (Mo-MPT) cofactor per subunit.</text>
</comment>
<feature type="binding site" evidence="5">
    <location>
        <position position="88"/>
    </location>
    <ligand>
        <name>Mo-molybdopterin</name>
        <dbReference type="ChEBI" id="CHEBI:71302"/>
    </ligand>
</feature>
<sequence>MNPDDPQDNPQDNPSNPSSKLKTRREILRQGVLTTVGALGLATGLELLTRRPGMAAAAALAAPSKKIYQGPYDTSEPMSALEDITGYNNYYEFGVEKSDPARNAGKLKTRPWSVVIDGMVKKPQTVDIDTLQSWFPLEDRLYRMRCVEGWSLVIPWMGFPLAALLRRIEPTSKARYVKFTALADPKQMPGVKAGVLDWPYVEGLRLDEAMHPLTLLAVGLEGKILPNQNGAPLRLVVPWKYGFKNIKAITRITLTDKQPTTTWSLIAPDEYGFYANVNPKVDHPRWSQATERRIGELARRPTLPFNGYAEEVAHLYKGMDLRRYF</sequence>